<dbReference type="InParanoid" id="A0A6I8RAK6"/>
<dbReference type="InterPro" id="IPR027837">
    <property type="entry name" value="Kinocilin"/>
</dbReference>
<keyword evidence="1" id="KW-1133">Transmembrane helix</keyword>
<evidence type="ECO:0000256" key="1">
    <source>
        <dbReference type="SAM" id="Phobius"/>
    </source>
</evidence>
<dbReference type="PANTHER" id="PTHR38497:SF1">
    <property type="entry name" value="KINOCILIN"/>
    <property type="match status" value="1"/>
</dbReference>
<proteinExistence type="predicted"/>
<accession>A0A6I8RAK6</accession>
<feature type="transmembrane region" description="Helical" evidence="1">
    <location>
        <begin position="36"/>
        <end position="54"/>
    </location>
</feature>
<dbReference type="AlphaFoldDB" id="A0A6I8RAK6"/>
<sequence>MNPVSTNEYYGLRVASALIGIVAGSIIVGVSDSCGAAAVGGIFLGALYWFLFLFPPPFISSLPSLLCICPPLILPPFSSYYAHKYATN</sequence>
<dbReference type="Pfam" id="PF15033">
    <property type="entry name" value="Kinocilin"/>
    <property type="match status" value="1"/>
</dbReference>
<name>A0A6I8RAK6_XENTR</name>
<organism evidence="2">
    <name type="scientific">Xenopus tropicalis</name>
    <name type="common">Western clawed frog</name>
    <name type="synonym">Silurana tropicalis</name>
    <dbReference type="NCBI Taxonomy" id="8364"/>
    <lineage>
        <taxon>Eukaryota</taxon>
        <taxon>Metazoa</taxon>
        <taxon>Chordata</taxon>
        <taxon>Craniata</taxon>
        <taxon>Vertebrata</taxon>
        <taxon>Euteleostomi</taxon>
        <taxon>Amphibia</taxon>
        <taxon>Batrachia</taxon>
        <taxon>Anura</taxon>
        <taxon>Pipoidea</taxon>
        <taxon>Pipidae</taxon>
        <taxon>Xenopodinae</taxon>
        <taxon>Xenopus</taxon>
        <taxon>Silurana</taxon>
    </lineage>
</organism>
<feature type="transmembrane region" description="Helical" evidence="1">
    <location>
        <begin position="12"/>
        <end position="30"/>
    </location>
</feature>
<dbReference type="PANTHER" id="PTHR38497">
    <property type="entry name" value="KINOCILIN"/>
    <property type="match status" value="1"/>
</dbReference>
<dbReference type="Ensembl" id="ENSXETT00000075289">
    <property type="protein sequence ID" value="ENSXETP00000078927"/>
    <property type="gene ID" value="ENSXETG00000035045"/>
</dbReference>
<keyword evidence="1" id="KW-0472">Membrane</keyword>
<reference evidence="2" key="1">
    <citation type="journal article" date="2010" name="Science">
        <title>The genome of the Western clawed frog Xenopus tropicalis.</title>
        <authorList>
            <person name="Hellsten U."/>
            <person name="Harland R.M."/>
            <person name="Gilchrist M.J."/>
            <person name="Hendrix D."/>
            <person name="Jurka J."/>
            <person name="Kapitonov V."/>
            <person name="Ovcharenko I."/>
            <person name="Putnam N.H."/>
            <person name="Shu S."/>
            <person name="Taher L."/>
            <person name="Blitz I.L."/>
            <person name="Blumberg B."/>
            <person name="Dichmann D.S."/>
            <person name="Dubchak I."/>
            <person name="Amaya E."/>
            <person name="Detter J.C."/>
            <person name="Fletcher R."/>
            <person name="Gerhard D.S."/>
            <person name="Goodstein D."/>
            <person name="Graves T."/>
            <person name="Grigoriev I.V."/>
            <person name="Grimwood J."/>
            <person name="Kawashima T."/>
            <person name="Lindquist E."/>
            <person name="Lucas S.M."/>
            <person name="Mead P.E."/>
            <person name="Mitros T."/>
            <person name="Ogino H."/>
            <person name="Ohta Y."/>
            <person name="Poliakov A.V."/>
            <person name="Pollet N."/>
            <person name="Robert J."/>
            <person name="Salamov A."/>
            <person name="Sater A.K."/>
            <person name="Schmutz J."/>
            <person name="Terry A."/>
            <person name="Vize P.D."/>
            <person name="Warren W.C."/>
            <person name="Wells D."/>
            <person name="Wills A."/>
            <person name="Wilson R.K."/>
            <person name="Zimmerman L.B."/>
            <person name="Zorn A.M."/>
            <person name="Grainger R."/>
            <person name="Grammer T."/>
            <person name="Khokha M.K."/>
            <person name="Richardson P.M."/>
            <person name="Rokhsar D.S."/>
        </authorList>
    </citation>
    <scope>NUCLEOTIDE SEQUENCE [LARGE SCALE GENOMIC DNA]</scope>
    <source>
        <strain evidence="2">Nigerian</strain>
    </source>
</reference>
<reference evidence="2" key="2">
    <citation type="submission" date="2020-05" db="UniProtKB">
        <authorList>
            <consortium name="Ensembl"/>
        </authorList>
    </citation>
    <scope>IDENTIFICATION</scope>
</reference>
<keyword evidence="1" id="KW-0812">Transmembrane</keyword>
<evidence type="ECO:0000313" key="2">
    <source>
        <dbReference type="Ensembl" id="ENSXETP00000078927"/>
    </source>
</evidence>
<protein>
    <submittedName>
        <fullName evidence="2">Uncharacterized protein</fullName>
    </submittedName>
</protein>